<organism evidence="2">
    <name type="scientific">viral metagenome</name>
    <dbReference type="NCBI Taxonomy" id="1070528"/>
    <lineage>
        <taxon>unclassified sequences</taxon>
        <taxon>metagenomes</taxon>
        <taxon>organismal metagenomes</taxon>
    </lineage>
</organism>
<proteinExistence type="predicted"/>
<dbReference type="AlphaFoldDB" id="A0A6M3LMD6"/>
<gene>
    <name evidence="1" type="ORF">MM415A04150_0011</name>
    <name evidence="2" type="ORF">MM415B05210_0007</name>
</gene>
<dbReference type="EMBL" id="MT141749">
    <property type="protein sequence ID" value="QJA69940.1"/>
    <property type="molecule type" value="Genomic_DNA"/>
</dbReference>
<evidence type="ECO:0000313" key="2">
    <source>
        <dbReference type="EMBL" id="QJA95733.1"/>
    </source>
</evidence>
<accession>A0A6M3LMD6</accession>
<protein>
    <submittedName>
        <fullName evidence="2">Uncharacterized protein</fullName>
    </submittedName>
</protein>
<name>A0A6M3LMD6_9ZZZZ</name>
<reference evidence="2" key="1">
    <citation type="submission" date="2020-03" db="EMBL/GenBank/DDBJ databases">
        <title>The deep terrestrial virosphere.</title>
        <authorList>
            <person name="Holmfeldt K."/>
            <person name="Nilsson E."/>
            <person name="Simone D."/>
            <person name="Lopez-Fernandez M."/>
            <person name="Wu X."/>
            <person name="de Brujin I."/>
            <person name="Lundin D."/>
            <person name="Andersson A."/>
            <person name="Bertilsson S."/>
            <person name="Dopson M."/>
        </authorList>
    </citation>
    <scope>NUCLEOTIDE SEQUENCE</scope>
    <source>
        <strain evidence="1">MM415A04150</strain>
        <strain evidence="2">MM415B05210</strain>
    </source>
</reference>
<evidence type="ECO:0000313" key="1">
    <source>
        <dbReference type="EMBL" id="QJA69940.1"/>
    </source>
</evidence>
<dbReference type="EMBL" id="MT143339">
    <property type="protein sequence ID" value="QJA95733.1"/>
    <property type="molecule type" value="Genomic_DNA"/>
</dbReference>
<sequence>MTNLNIDQSDQFPEVDKVESMPCWNPCPPFFDFCNNSFAEGIRRFDCSQCFEKFELKDYIE</sequence>